<sequence length="218" mass="24850">MSMLYTQEVFDRKTGEMILVDAGEWMTISELGERHGVGPRKAREVLRELDVVTMAGGGGTQRHHFAPWFLERDFGKRHPPTKARPYPFDVIGPMGREWIEERWADALNSVETKASSPVVSAAKAALHDFVVTRKRETMPIIEMVYWLCDHFPQLSQAEMGLVIGVSQPMVFRYTTLRDKQRTEAKARKRALLKEGNGKVAYFAWAEGAPSPARYERQL</sequence>
<gene>
    <name evidence="1" type="ORF">J3R73_002434</name>
</gene>
<proteinExistence type="predicted"/>
<protein>
    <submittedName>
        <fullName evidence="1">Uncharacterized protein</fullName>
    </submittedName>
</protein>
<evidence type="ECO:0000313" key="2">
    <source>
        <dbReference type="Proteomes" id="UP001237448"/>
    </source>
</evidence>
<organism evidence="1 2">
    <name type="scientific">Labrys monachus</name>
    <dbReference type="NCBI Taxonomy" id="217067"/>
    <lineage>
        <taxon>Bacteria</taxon>
        <taxon>Pseudomonadati</taxon>
        <taxon>Pseudomonadota</taxon>
        <taxon>Alphaproteobacteria</taxon>
        <taxon>Hyphomicrobiales</taxon>
        <taxon>Xanthobacteraceae</taxon>
        <taxon>Labrys</taxon>
    </lineage>
</organism>
<name>A0ABU0FEA2_9HYPH</name>
<accession>A0ABU0FEA2</accession>
<keyword evidence="2" id="KW-1185">Reference proteome</keyword>
<evidence type="ECO:0000313" key="1">
    <source>
        <dbReference type="EMBL" id="MDQ0392642.1"/>
    </source>
</evidence>
<dbReference type="RefSeq" id="WP_307426833.1">
    <property type="nucleotide sequence ID" value="NZ_JAUSVK010000001.1"/>
</dbReference>
<dbReference type="Proteomes" id="UP001237448">
    <property type="component" value="Unassembled WGS sequence"/>
</dbReference>
<reference evidence="1 2" key="1">
    <citation type="submission" date="2023-07" db="EMBL/GenBank/DDBJ databases">
        <title>Genomic Encyclopedia of Type Strains, Phase IV (KMG-IV): sequencing the most valuable type-strain genomes for metagenomic binning, comparative biology and taxonomic classification.</title>
        <authorList>
            <person name="Goeker M."/>
        </authorList>
    </citation>
    <scope>NUCLEOTIDE SEQUENCE [LARGE SCALE GENOMIC DNA]</scope>
    <source>
        <strain evidence="1 2">DSM 5896</strain>
    </source>
</reference>
<dbReference type="EMBL" id="JAUSVK010000001">
    <property type="protein sequence ID" value="MDQ0392642.1"/>
    <property type="molecule type" value="Genomic_DNA"/>
</dbReference>
<comment type="caution">
    <text evidence="1">The sequence shown here is derived from an EMBL/GenBank/DDBJ whole genome shotgun (WGS) entry which is preliminary data.</text>
</comment>